<dbReference type="Pfam" id="PF13360">
    <property type="entry name" value="PQQ_2"/>
    <property type="match status" value="1"/>
</dbReference>
<dbReference type="SUPFAM" id="SSF50998">
    <property type="entry name" value="Quinoprotein alcohol dehydrogenase-like"/>
    <property type="match status" value="1"/>
</dbReference>
<name>A0A916T4T6_9ACTN</name>
<sequence>MPRPLDSQAIDTNVTGDFTSRFVMDDRTAYGVTRSGIVATSLTTGKPRWTQDFPGAGSDASDPSLNDSADVSAPVLSPDHSTVYGVLDVELRGGGTESDSQAYQLIAVDTGSGKLDWSVNIPGVGLAYGAPTGGLTILSATDGRVIVGDGGGNSMSDGIVAAVDAATHKVLWTTRGDAYAVTPSAIVATAHSTTTAKTDYPLLVGLDPTSGKVKWTAGNDYESAPRDLSVLQTDSKTVVSFAHYSGASGTVTAAIDPTTGALTQRFPGVELSHPTRDGDAVYDVGVNDDGADELRALDPSTLQPIWSLPEANRMAPRDPVFFDGLVYGQVDHGMSVVLDGATGRDVTANIQGSFAMVNNVGAIMFSDDGKTAFVPATG</sequence>
<dbReference type="InterPro" id="IPR002372">
    <property type="entry name" value="PQQ_rpt_dom"/>
</dbReference>
<proteinExistence type="predicted"/>
<dbReference type="Gene3D" id="2.130.10.10">
    <property type="entry name" value="YVTN repeat-like/Quinoprotein amine dehydrogenase"/>
    <property type="match status" value="1"/>
</dbReference>
<evidence type="ECO:0000313" key="3">
    <source>
        <dbReference type="EMBL" id="GGB29128.1"/>
    </source>
</evidence>
<dbReference type="InterPro" id="IPR018391">
    <property type="entry name" value="PQQ_b-propeller_rpt"/>
</dbReference>
<evidence type="ECO:0000259" key="2">
    <source>
        <dbReference type="Pfam" id="PF13360"/>
    </source>
</evidence>
<gene>
    <name evidence="3" type="ORF">GCM10011489_16600</name>
</gene>
<organism evidence="3 4">
    <name type="scientific">Gordonia jinhuaensis</name>
    <dbReference type="NCBI Taxonomy" id="1517702"/>
    <lineage>
        <taxon>Bacteria</taxon>
        <taxon>Bacillati</taxon>
        <taxon>Actinomycetota</taxon>
        <taxon>Actinomycetes</taxon>
        <taxon>Mycobacteriales</taxon>
        <taxon>Gordoniaceae</taxon>
        <taxon>Gordonia</taxon>
    </lineage>
</organism>
<evidence type="ECO:0000256" key="1">
    <source>
        <dbReference type="SAM" id="MobiDB-lite"/>
    </source>
</evidence>
<reference evidence="3" key="1">
    <citation type="journal article" date="2014" name="Int. J. Syst. Evol. Microbiol.">
        <title>Complete genome sequence of Corynebacterium casei LMG S-19264T (=DSM 44701T), isolated from a smear-ripened cheese.</title>
        <authorList>
            <consortium name="US DOE Joint Genome Institute (JGI-PGF)"/>
            <person name="Walter F."/>
            <person name="Albersmeier A."/>
            <person name="Kalinowski J."/>
            <person name="Ruckert C."/>
        </authorList>
    </citation>
    <scope>NUCLEOTIDE SEQUENCE</scope>
    <source>
        <strain evidence="3">CGMCC 1.12827</strain>
    </source>
</reference>
<comment type="caution">
    <text evidence="3">The sequence shown here is derived from an EMBL/GenBank/DDBJ whole genome shotgun (WGS) entry which is preliminary data.</text>
</comment>
<keyword evidence="4" id="KW-1185">Reference proteome</keyword>
<accession>A0A916T4T6</accession>
<dbReference type="EMBL" id="BMGC01000008">
    <property type="protein sequence ID" value="GGB29128.1"/>
    <property type="molecule type" value="Genomic_DNA"/>
</dbReference>
<dbReference type="SMART" id="SM00564">
    <property type="entry name" value="PQQ"/>
    <property type="match status" value="4"/>
</dbReference>
<feature type="domain" description="Pyrrolo-quinoline quinone repeat" evidence="2">
    <location>
        <begin position="157"/>
        <end position="218"/>
    </location>
</feature>
<dbReference type="AlphaFoldDB" id="A0A916T4T6"/>
<dbReference type="Proteomes" id="UP000621454">
    <property type="component" value="Unassembled WGS sequence"/>
</dbReference>
<dbReference type="InterPro" id="IPR015943">
    <property type="entry name" value="WD40/YVTN_repeat-like_dom_sf"/>
</dbReference>
<dbReference type="PANTHER" id="PTHR34512:SF30">
    <property type="entry name" value="OUTER MEMBRANE PROTEIN ASSEMBLY FACTOR BAMB"/>
    <property type="match status" value="1"/>
</dbReference>
<dbReference type="PANTHER" id="PTHR34512">
    <property type="entry name" value="CELL SURFACE PROTEIN"/>
    <property type="match status" value="1"/>
</dbReference>
<reference evidence="3" key="2">
    <citation type="submission" date="2020-09" db="EMBL/GenBank/DDBJ databases">
        <authorList>
            <person name="Sun Q."/>
            <person name="Zhou Y."/>
        </authorList>
    </citation>
    <scope>NUCLEOTIDE SEQUENCE</scope>
    <source>
        <strain evidence="3">CGMCC 1.12827</strain>
    </source>
</reference>
<protein>
    <recommendedName>
        <fullName evidence="2">Pyrrolo-quinoline quinone repeat domain-containing protein</fullName>
    </recommendedName>
</protein>
<feature type="region of interest" description="Disordered" evidence="1">
    <location>
        <begin position="48"/>
        <end position="70"/>
    </location>
</feature>
<dbReference type="InterPro" id="IPR011047">
    <property type="entry name" value="Quinoprotein_ADH-like_sf"/>
</dbReference>
<evidence type="ECO:0000313" key="4">
    <source>
        <dbReference type="Proteomes" id="UP000621454"/>
    </source>
</evidence>